<sequence>MRVIVRSPPDSDKTLLSVVDHRTRSGKQIDAERPDTRCADCARAADRSGDAIINSGTKPKENAEHAAVDSPERRTTSETPEFVAPLDQLLSEAALRPVNRWLPGDSGVRFLDALAKRPDRVKRRVGALVDELGRIVMGTSQLAPQPKDRRFSDPEWSQNPLLKRVVQAYLAADELAEGLLEDAPLEWRDAQRMKFVLSNILEAAAPSNNPLISPVAWKTFFATKGANAVSGPRNLLRDFAGSPRIPAMVEPDAFRVGVDLGITPGAVVYRTEMFELIQYLPQTETVRAVPLLIVPPTINKYYVLDLAPGRSLVEYLVRQGQQVFMISWRNPDERHRDWGIDAYAEAVIEAFGVVDRIAGAGSVHTMAACSGGLIACMAAAHRARTGGLGKLASLNLLVTMIDQHRGGMVGSLIDEGVARAAIARSQHMGYLDGRALAEVFAWLRPSDLVWNYWVNNYLQGKTPPKFDILFWNADTTRMPAALHRDFIEAALHNKLATAGAVTVLGTPIELNKITVDSYVVAGSADHICPWANCYRSAQLLGGKVRFVLSTNGHIAALVNPPGNRKSNYQVSEDTSLDPADWRGAAATVQGSWWPDYAAWLGDRSGPDKPASAMLGSAEFRPLGVAPGTYVLSD</sequence>
<gene>
    <name evidence="5" type="ORF">HGA10_07070</name>
</gene>
<keyword evidence="6" id="KW-1185">Reference proteome</keyword>
<keyword evidence="2" id="KW-0012">Acyltransferase</keyword>
<dbReference type="AlphaFoldDB" id="A0A846W2U8"/>
<dbReference type="Proteomes" id="UP000572007">
    <property type="component" value="Unassembled WGS sequence"/>
</dbReference>
<organism evidence="5 6">
    <name type="scientific">Nocardia coubleae</name>
    <dbReference type="NCBI Taxonomy" id="356147"/>
    <lineage>
        <taxon>Bacteria</taxon>
        <taxon>Bacillati</taxon>
        <taxon>Actinomycetota</taxon>
        <taxon>Actinomycetes</taxon>
        <taxon>Mycobacteriales</taxon>
        <taxon>Nocardiaceae</taxon>
        <taxon>Nocardia</taxon>
    </lineage>
</organism>
<name>A0A846W2U8_9NOCA</name>
<keyword evidence="1" id="KW-0808">Transferase</keyword>
<feature type="compositionally biased region" description="Basic and acidic residues" evidence="3">
    <location>
        <begin position="58"/>
        <end position="76"/>
    </location>
</feature>
<evidence type="ECO:0000313" key="6">
    <source>
        <dbReference type="Proteomes" id="UP000572007"/>
    </source>
</evidence>
<dbReference type="SUPFAM" id="SSF53474">
    <property type="entry name" value="alpha/beta-Hydrolases"/>
    <property type="match status" value="1"/>
</dbReference>
<proteinExistence type="predicted"/>
<dbReference type="PANTHER" id="PTHR36837:SF5">
    <property type="entry name" value="POLY-3-HYDROXYBUTYRATE SYNTHASE"/>
    <property type="match status" value="1"/>
</dbReference>
<evidence type="ECO:0000259" key="4">
    <source>
        <dbReference type="Pfam" id="PF07167"/>
    </source>
</evidence>
<dbReference type="GO" id="GO:0016787">
    <property type="term" value="F:hydrolase activity"/>
    <property type="evidence" value="ECO:0007669"/>
    <property type="project" value="UniProtKB-KW"/>
</dbReference>
<comment type="caution">
    <text evidence="5">The sequence shown here is derived from an EMBL/GenBank/DDBJ whole genome shotgun (WGS) entry which is preliminary data.</text>
</comment>
<dbReference type="PANTHER" id="PTHR36837">
    <property type="entry name" value="POLY(3-HYDROXYALKANOATE) POLYMERASE SUBUNIT PHAC"/>
    <property type="match status" value="1"/>
</dbReference>
<evidence type="ECO:0000256" key="2">
    <source>
        <dbReference type="ARBA" id="ARBA00023315"/>
    </source>
</evidence>
<evidence type="ECO:0000313" key="5">
    <source>
        <dbReference type="EMBL" id="NKX87074.1"/>
    </source>
</evidence>
<dbReference type="Pfam" id="PF07167">
    <property type="entry name" value="PhaC_N"/>
    <property type="match status" value="1"/>
</dbReference>
<dbReference type="InterPro" id="IPR010941">
    <property type="entry name" value="PhaC_N"/>
</dbReference>
<reference evidence="5 6" key="1">
    <citation type="submission" date="2020-04" db="EMBL/GenBank/DDBJ databases">
        <title>MicrobeNet Type strains.</title>
        <authorList>
            <person name="Nicholson A.C."/>
        </authorList>
    </citation>
    <scope>NUCLEOTIDE SEQUENCE [LARGE SCALE GENOMIC DNA]</scope>
    <source>
        <strain evidence="5 6">DSM 44960</strain>
    </source>
</reference>
<evidence type="ECO:0000256" key="3">
    <source>
        <dbReference type="SAM" id="MobiDB-lite"/>
    </source>
</evidence>
<dbReference type="InterPro" id="IPR051321">
    <property type="entry name" value="PHA/PHB_synthase"/>
</dbReference>
<protein>
    <submittedName>
        <fullName evidence="5">Alpha/beta fold hydrolase</fullName>
    </submittedName>
</protein>
<dbReference type="GO" id="GO:0016746">
    <property type="term" value="F:acyltransferase activity"/>
    <property type="evidence" value="ECO:0007669"/>
    <property type="project" value="UniProtKB-KW"/>
</dbReference>
<dbReference type="InterPro" id="IPR029058">
    <property type="entry name" value="AB_hydrolase_fold"/>
</dbReference>
<keyword evidence="5" id="KW-0378">Hydrolase</keyword>
<accession>A0A846W2U8</accession>
<dbReference type="Gene3D" id="3.40.50.1820">
    <property type="entry name" value="alpha/beta hydrolase"/>
    <property type="match status" value="1"/>
</dbReference>
<feature type="domain" description="Poly-beta-hydroxybutyrate polymerase N-terminal" evidence="4">
    <location>
        <begin position="147"/>
        <end position="316"/>
    </location>
</feature>
<dbReference type="GO" id="GO:0042619">
    <property type="term" value="P:poly-hydroxybutyrate biosynthetic process"/>
    <property type="evidence" value="ECO:0007669"/>
    <property type="project" value="InterPro"/>
</dbReference>
<evidence type="ECO:0000256" key="1">
    <source>
        <dbReference type="ARBA" id="ARBA00022679"/>
    </source>
</evidence>
<dbReference type="RefSeq" id="WP_084457080.1">
    <property type="nucleotide sequence ID" value="NZ_JAAXOM010000001.1"/>
</dbReference>
<dbReference type="EMBL" id="JAAXOM010000001">
    <property type="protein sequence ID" value="NKX87074.1"/>
    <property type="molecule type" value="Genomic_DNA"/>
</dbReference>
<feature type="region of interest" description="Disordered" evidence="3">
    <location>
        <begin position="50"/>
        <end position="79"/>
    </location>
</feature>